<dbReference type="Proteomes" id="UP000186666">
    <property type="component" value="Unassembled WGS sequence"/>
</dbReference>
<reference evidence="1 2" key="1">
    <citation type="submission" date="2017-01" db="EMBL/GenBank/DDBJ databases">
        <authorList>
            <person name="Varghese N."/>
            <person name="Submissions S."/>
        </authorList>
    </citation>
    <scope>NUCLEOTIDE SEQUENCE [LARGE SCALE GENOMIC DNA]</scope>
    <source>
        <strain evidence="1 2">ATCC 23464</strain>
    </source>
</reference>
<sequence>MKQGMIVLLNGTSSSGKTSISIELVNQKEILFHHLSIDDFFHSFNEFIDKKFPDIEPTREVDDHVVAQIIFDPIVSMFYSTVKLFSEMGLNVIVDTVIENDKWFDECLDVFSDQPTLFIGVICSKEELIRREQTRGDRKIGLAASQFSKVYCFNEYDLEVNTEDLNPIECAEKILSFIKSDKDYSVFKKLSKRNVSVS</sequence>
<dbReference type="Gene3D" id="3.40.50.300">
    <property type="entry name" value="P-loop containing nucleotide triphosphate hydrolases"/>
    <property type="match status" value="1"/>
</dbReference>
<dbReference type="RefSeq" id="WP_068590917.1">
    <property type="nucleotide sequence ID" value="NZ_FTNK01000033.1"/>
</dbReference>
<accession>A0ABY1KGM9</accession>
<proteinExistence type="predicted"/>
<comment type="caution">
    <text evidence="1">The sequence shown here is derived from an EMBL/GenBank/DDBJ whole genome shotgun (WGS) entry which is preliminary data.</text>
</comment>
<dbReference type="InterPro" id="IPR012853">
    <property type="entry name" value="CPT"/>
</dbReference>
<name>A0ABY1KGM9_9BACL</name>
<evidence type="ECO:0000313" key="2">
    <source>
        <dbReference type="Proteomes" id="UP000186666"/>
    </source>
</evidence>
<evidence type="ECO:0000313" key="1">
    <source>
        <dbReference type="EMBL" id="SIR68488.1"/>
    </source>
</evidence>
<protein>
    <submittedName>
        <fullName evidence="1">Chloramphenicol 3-O phosphotransferase</fullName>
    </submittedName>
</protein>
<keyword evidence="2" id="KW-1185">Reference proteome</keyword>
<dbReference type="PIRSF" id="PIRSF007531">
    <property type="entry name" value="CPT"/>
    <property type="match status" value="1"/>
</dbReference>
<dbReference type="SUPFAM" id="SSF52540">
    <property type="entry name" value="P-loop containing nucleoside triphosphate hydrolases"/>
    <property type="match status" value="1"/>
</dbReference>
<dbReference type="Pfam" id="PF07931">
    <property type="entry name" value="CPT"/>
    <property type="match status" value="1"/>
</dbReference>
<dbReference type="EMBL" id="FTNK01000033">
    <property type="protein sequence ID" value="SIR68488.1"/>
    <property type="molecule type" value="Genomic_DNA"/>
</dbReference>
<organism evidence="1 2">
    <name type="scientific">Paenibacillus macquariensis</name>
    <dbReference type="NCBI Taxonomy" id="948756"/>
    <lineage>
        <taxon>Bacteria</taxon>
        <taxon>Bacillati</taxon>
        <taxon>Bacillota</taxon>
        <taxon>Bacilli</taxon>
        <taxon>Bacillales</taxon>
        <taxon>Paenibacillaceae</taxon>
        <taxon>Paenibacillus</taxon>
    </lineage>
</organism>
<gene>
    <name evidence="1" type="ORF">SAMN05421578_1339</name>
</gene>
<dbReference type="InterPro" id="IPR027417">
    <property type="entry name" value="P-loop_NTPase"/>
</dbReference>